<dbReference type="AlphaFoldDB" id="A0A6J6GJM1"/>
<reference evidence="3" key="1">
    <citation type="submission" date="2020-05" db="EMBL/GenBank/DDBJ databases">
        <authorList>
            <person name="Chiriac C."/>
            <person name="Salcher M."/>
            <person name="Ghai R."/>
            <person name="Kavagutti S V."/>
        </authorList>
    </citation>
    <scope>NUCLEOTIDE SEQUENCE</scope>
</reference>
<dbReference type="Pfam" id="PF00266">
    <property type="entry name" value="Aminotran_5"/>
    <property type="match status" value="1"/>
</dbReference>
<dbReference type="PANTHER" id="PTHR43092">
    <property type="entry name" value="L-CYSTEINE DESULFHYDRASE"/>
    <property type="match status" value="1"/>
</dbReference>
<accession>A0A6J6GJM1</accession>
<dbReference type="SUPFAM" id="SSF53383">
    <property type="entry name" value="PLP-dependent transferases"/>
    <property type="match status" value="1"/>
</dbReference>
<dbReference type="Gene3D" id="3.90.1150.10">
    <property type="entry name" value="Aspartate Aminotransferase, domain 1"/>
    <property type="match status" value="1"/>
</dbReference>
<dbReference type="InterPro" id="IPR000192">
    <property type="entry name" value="Aminotrans_V_dom"/>
</dbReference>
<gene>
    <name evidence="3" type="ORF">UFOPK1493_04208</name>
</gene>
<name>A0A6J6GJM1_9ZZZZ</name>
<dbReference type="Gene3D" id="3.40.640.10">
    <property type="entry name" value="Type I PLP-dependent aspartate aminotransferase-like (Major domain)"/>
    <property type="match status" value="1"/>
</dbReference>
<protein>
    <submittedName>
        <fullName evidence="3">Unannotated protein</fullName>
    </submittedName>
</protein>
<evidence type="ECO:0000313" key="3">
    <source>
        <dbReference type="EMBL" id="CAB4599304.1"/>
    </source>
</evidence>
<dbReference type="PANTHER" id="PTHR43092:SF2">
    <property type="entry name" value="HERCYNYLCYSTEINE SULFOXIDE LYASE"/>
    <property type="match status" value="1"/>
</dbReference>
<dbReference type="InterPro" id="IPR015422">
    <property type="entry name" value="PyrdxlP-dep_Trfase_small"/>
</dbReference>
<dbReference type="EMBL" id="CAEZSR010000304">
    <property type="protein sequence ID" value="CAB4599304.1"/>
    <property type="molecule type" value="Genomic_DNA"/>
</dbReference>
<sequence length="256" mass="28872">MHIPLGVTADEFVDRVWRERTDRTRVLFLSHLTSATAMRFPVEELVRRGRDAGLLTIVDGAHVPGHLPLDLRALDCDVYTGANHKWLCAPKGSAFVAVRREVQPMLEPLVVSWGWESDHPSDSTFVDHHEWQGTRDLSAFLATPAAIDWTVAQDWPAVQVRCHDLLVDACRRVEELTGLAPVYADDGFPWTAQLAVVRLPDVDPVGFKRRLYDEHRVEAPVHRFRDEVLLRISIAPYNVPDDVDALVAALRVLLGR</sequence>
<organism evidence="3">
    <name type="scientific">freshwater metagenome</name>
    <dbReference type="NCBI Taxonomy" id="449393"/>
    <lineage>
        <taxon>unclassified sequences</taxon>
        <taxon>metagenomes</taxon>
        <taxon>ecological metagenomes</taxon>
    </lineage>
</organism>
<feature type="domain" description="Aminotransferase class V" evidence="2">
    <location>
        <begin position="19"/>
        <end position="246"/>
    </location>
</feature>
<evidence type="ECO:0000256" key="1">
    <source>
        <dbReference type="ARBA" id="ARBA00022898"/>
    </source>
</evidence>
<evidence type="ECO:0000259" key="2">
    <source>
        <dbReference type="Pfam" id="PF00266"/>
    </source>
</evidence>
<keyword evidence="1" id="KW-0663">Pyridoxal phosphate</keyword>
<dbReference type="InterPro" id="IPR015424">
    <property type="entry name" value="PyrdxlP-dep_Trfase"/>
</dbReference>
<dbReference type="InterPro" id="IPR015421">
    <property type="entry name" value="PyrdxlP-dep_Trfase_major"/>
</dbReference>
<proteinExistence type="predicted"/>